<evidence type="ECO:0000256" key="3">
    <source>
        <dbReference type="ARBA" id="ARBA00023163"/>
    </source>
</evidence>
<dbReference type="Gene3D" id="1.20.120.530">
    <property type="entry name" value="GntR ligand-binding domain-like"/>
    <property type="match status" value="1"/>
</dbReference>
<dbReference type="Pfam" id="PF07729">
    <property type="entry name" value="FCD"/>
    <property type="match status" value="1"/>
</dbReference>
<keyword evidence="2 5" id="KW-0238">DNA-binding</keyword>
<evidence type="ECO:0000256" key="2">
    <source>
        <dbReference type="ARBA" id="ARBA00023125"/>
    </source>
</evidence>
<dbReference type="Gene3D" id="1.10.10.10">
    <property type="entry name" value="Winged helix-like DNA-binding domain superfamily/Winged helix DNA-binding domain"/>
    <property type="match status" value="1"/>
</dbReference>
<organism evidence="5 6">
    <name type="scientific">Rhodococcoides corynebacterioides</name>
    <dbReference type="NCBI Taxonomy" id="53972"/>
    <lineage>
        <taxon>Bacteria</taxon>
        <taxon>Bacillati</taxon>
        <taxon>Actinomycetota</taxon>
        <taxon>Actinomycetes</taxon>
        <taxon>Mycobacteriales</taxon>
        <taxon>Nocardiaceae</taxon>
        <taxon>Rhodococcoides</taxon>
    </lineage>
</organism>
<dbReference type="InterPro" id="IPR011711">
    <property type="entry name" value="GntR_C"/>
</dbReference>
<accession>A0ABS2KZ49</accession>
<dbReference type="SMART" id="SM00345">
    <property type="entry name" value="HTH_GNTR"/>
    <property type="match status" value="1"/>
</dbReference>
<dbReference type="SUPFAM" id="SSF46785">
    <property type="entry name" value="Winged helix' DNA-binding domain"/>
    <property type="match status" value="1"/>
</dbReference>
<dbReference type="RefSeq" id="WP_204869732.1">
    <property type="nucleotide sequence ID" value="NZ_JAFBBK010000001.1"/>
</dbReference>
<dbReference type="InterPro" id="IPR008920">
    <property type="entry name" value="TF_FadR/GntR_C"/>
</dbReference>
<comment type="caution">
    <text evidence="5">The sequence shown here is derived from an EMBL/GenBank/DDBJ whole genome shotgun (WGS) entry which is preliminary data.</text>
</comment>
<dbReference type="PRINTS" id="PR00035">
    <property type="entry name" value="HTHGNTR"/>
</dbReference>
<evidence type="ECO:0000256" key="1">
    <source>
        <dbReference type="ARBA" id="ARBA00023015"/>
    </source>
</evidence>
<dbReference type="Pfam" id="PF00392">
    <property type="entry name" value="GntR"/>
    <property type="match status" value="1"/>
</dbReference>
<keyword evidence="3" id="KW-0804">Transcription</keyword>
<dbReference type="GO" id="GO:0003677">
    <property type="term" value="F:DNA binding"/>
    <property type="evidence" value="ECO:0007669"/>
    <property type="project" value="UniProtKB-KW"/>
</dbReference>
<dbReference type="PROSITE" id="PS50949">
    <property type="entry name" value="HTH_GNTR"/>
    <property type="match status" value="1"/>
</dbReference>
<name>A0ABS2KZ49_9NOCA</name>
<dbReference type="SMART" id="SM00895">
    <property type="entry name" value="FCD"/>
    <property type="match status" value="1"/>
</dbReference>
<dbReference type="InterPro" id="IPR000524">
    <property type="entry name" value="Tscrpt_reg_HTH_GntR"/>
</dbReference>
<reference evidence="5 6" key="1">
    <citation type="submission" date="2021-01" db="EMBL/GenBank/DDBJ databases">
        <title>Genomics of switchgrass bacterial isolates.</title>
        <authorList>
            <person name="Shade A."/>
        </authorList>
    </citation>
    <scope>NUCLEOTIDE SEQUENCE [LARGE SCALE GENOMIC DNA]</scope>
    <source>
        <strain evidence="5 6">PvP111</strain>
    </source>
</reference>
<evidence type="ECO:0000313" key="5">
    <source>
        <dbReference type="EMBL" id="MBM7417066.1"/>
    </source>
</evidence>
<dbReference type="SUPFAM" id="SSF48008">
    <property type="entry name" value="GntR ligand-binding domain-like"/>
    <property type="match status" value="1"/>
</dbReference>
<dbReference type="Proteomes" id="UP000703038">
    <property type="component" value="Unassembled WGS sequence"/>
</dbReference>
<dbReference type="EMBL" id="JAFBBK010000001">
    <property type="protein sequence ID" value="MBM7417066.1"/>
    <property type="molecule type" value="Genomic_DNA"/>
</dbReference>
<gene>
    <name evidence="5" type="ORF">JOE42_003799</name>
</gene>
<keyword evidence="1" id="KW-0805">Transcription regulation</keyword>
<dbReference type="InterPro" id="IPR036390">
    <property type="entry name" value="WH_DNA-bd_sf"/>
</dbReference>
<dbReference type="PANTHER" id="PTHR43537:SF24">
    <property type="entry name" value="GLUCONATE OPERON TRANSCRIPTIONAL REPRESSOR"/>
    <property type="match status" value="1"/>
</dbReference>
<dbReference type="InterPro" id="IPR036388">
    <property type="entry name" value="WH-like_DNA-bd_sf"/>
</dbReference>
<protein>
    <submittedName>
        <fullName evidence="5">DNA-binding GntR family transcriptional regulator</fullName>
    </submittedName>
</protein>
<sequence>MRNTDATETSSDRAYATVKELIVSGELPGGELISEGQIAERTGTSRTPVREAFLRLAAEGWMRLYPKRGALVVPVAPDEATHLVAARRLVETGSLEAFAQDPGSRTSAAAQMRESLDRQRVLAEAGDSLGFAAEDADFHTIVVTHGDNPLLSTFYSGLRDRQRRMTANSVARNPDVLASIIDDHTRLTALVEQGDVTAYDDTLSLHMAATHALPRASRPASGLPDGIR</sequence>
<proteinExistence type="predicted"/>
<evidence type="ECO:0000259" key="4">
    <source>
        <dbReference type="PROSITE" id="PS50949"/>
    </source>
</evidence>
<dbReference type="CDD" id="cd07377">
    <property type="entry name" value="WHTH_GntR"/>
    <property type="match status" value="1"/>
</dbReference>
<evidence type="ECO:0000313" key="6">
    <source>
        <dbReference type="Proteomes" id="UP000703038"/>
    </source>
</evidence>
<dbReference type="PANTHER" id="PTHR43537">
    <property type="entry name" value="TRANSCRIPTIONAL REGULATOR, GNTR FAMILY"/>
    <property type="match status" value="1"/>
</dbReference>
<feature type="domain" description="HTH gntR-type" evidence="4">
    <location>
        <begin position="8"/>
        <end position="75"/>
    </location>
</feature>
<keyword evidence="6" id="KW-1185">Reference proteome</keyword>